<keyword evidence="9" id="KW-1185">Reference proteome</keyword>
<dbReference type="AlphaFoldDB" id="A0A7W3XW81"/>
<comment type="caution">
    <text evidence="6">Lacks conserved residue(s) required for the propagation of feature annotation.</text>
</comment>
<sequence length="299" mass="33292">MEHRALARCHQEGQRSAVPSVARRTLWIRKSRAGTGSVVAAGGVSPGTTTSAAVAVEGHRQVHYQKLWLTGKQPTSTTTTVVYSPLVTNVGERELFHFTHVRNLCDILAEKQLVSDTVMQSRGGVLRECGDRAVKAERRTRRITVPPYGCPADYVPFYFAPRSPMLYVISRGGVATYQDGQPPLVYLVTSVSGVQESHRPYVFSDGNCASEITRHFTDLSMMPSVVDWEIMAAPYWANTADDGDRMRRRMAELLVYGHLPVTALHEVATYDHDHAQQVRHLLGEAGAKLPVSVRPKWYY</sequence>
<feature type="binding site" evidence="6">
    <location>
        <begin position="97"/>
        <end position="99"/>
    </location>
    <ligand>
        <name>NAD(+)</name>
        <dbReference type="ChEBI" id="CHEBI:57540"/>
    </ligand>
</feature>
<evidence type="ECO:0000313" key="8">
    <source>
        <dbReference type="EMBL" id="MBB0229447.1"/>
    </source>
</evidence>
<evidence type="ECO:0000256" key="2">
    <source>
        <dbReference type="ARBA" id="ARBA00022676"/>
    </source>
</evidence>
<protein>
    <submittedName>
        <fullName evidence="8">DUF4433 domain-containing protein</fullName>
    </submittedName>
</protein>
<keyword evidence="2 6" id="KW-0328">Glycosyltransferase</keyword>
<dbReference type="GO" id="GO:0003677">
    <property type="term" value="F:DNA binding"/>
    <property type="evidence" value="ECO:0007669"/>
    <property type="project" value="UniProtKB-UniRule"/>
</dbReference>
<feature type="binding site" evidence="6">
    <location>
        <position position="138"/>
    </location>
    <ligand>
        <name>NAD(+)</name>
        <dbReference type="ChEBI" id="CHEBI:57540"/>
    </ligand>
</feature>
<organism evidence="8 9">
    <name type="scientific">Streptomyces calidiresistens</name>
    <dbReference type="NCBI Taxonomy" id="1485586"/>
    <lineage>
        <taxon>Bacteria</taxon>
        <taxon>Bacillati</taxon>
        <taxon>Actinomycetota</taxon>
        <taxon>Actinomycetes</taxon>
        <taxon>Kitasatosporales</taxon>
        <taxon>Streptomycetaceae</taxon>
        <taxon>Streptomyces</taxon>
    </lineage>
</organism>
<evidence type="ECO:0000256" key="6">
    <source>
        <dbReference type="PROSITE-ProRule" id="PRU01362"/>
    </source>
</evidence>
<proteinExistence type="inferred from homology"/>
<feature type="active site" evidence="6">
    <location>
        <position position="252"/>
    </location>
</feature>
<dbReference type="Proteomes" id="UP000530234">
    <property type="component" value="Unassembled WGS sequence"/>
</dbReference>
<gene>
    <name evidence="8" type="ORF">FOE67_07950</name>
</gene>
<dbReference type="PROSITE" id="PS52018">
    <property type="entry name" value="DART"/>
    <property type="match status" value="1"/>
</dbReference>
<dbReference type="GO" id="GO:0016757">
    <property type="term" value="F:glycosyltransferase activity"/>
    <property type="evidence" value="ECO:0007669"/>
    <property type="project" value="UniProtKB-UniRule"/>
</dbReference>
<keyword evidence="4 6" id="KW-0548">Nucleotidyltransferase</keyword>
<evidence type="ECO:0000256" key="1">
    <source>
        <dbReference type="ARBA" id="ARBA00022649"/>
    </source>
</evidence>
<dbReference type="InterPro" id="IPR029494">
    <property type="entry name" value="DarT"/>
</dbReference>
<comment type="catalytic activity">
    <reaction evidence="6">
        <text>a thymidine in DNA + NAD(+) = an N-(ADP-alpha-D-ribosyl)-thymidine in DNA + nicotinamide + H(+)</text>
        <dbReference type="Rhea" id="RHEA:71651"/>
        <dbReference type="Rhea" id="RHEA-COMP:13556"/>
        <dbReference type="Rhea" id="RHEA-COMP:18051"/>
        <dbReference type="ChEBI" id="CHEBI:15378"/>
        <dbReference type="ChEBI" id="CHEBI:17154"/>
        <dbReference type="ChEBI" id="CHEBI:57540"/>
        <dbReference type="ChEBI" id="CHEBI:137386"/>
        <dbReference type="ChEBI" id="CHEBI:191199"/>
    </reaction>
</comment>
<evidence type="ECO:0000256" key="3">
    <source>
        <dbReference type="ARBA" id="ARBA00022679"/>
    </source>
</evidence>
<reference evidence="9" key="1">
    <citation type="submission" date="2019-10" db="EMBL/GenBank/DDBJ databases">
        <title>Streptomyces sp. nov., a novel actinobacterium isolated from alkaline environment.</title>
        <authorList>
            <person name="Golinska P."/>
        </authorList>
    </citation>
    <scope>NUCLEOTIDE SEQUENCE [LARGE SCALE GENOMIC DNA]</scope>
    <source>
        <strain evidence="9">DSM 42108</strain>
    </source>
</reference>
<feature type="domain" description="DarT" evidence="7">
    <location>
        <begin position="93"/>
        <end position="299"/>
    </location>
</feature>
<comment type="caution">
    <text evidence="8">The sequence shown here is derived from an EMBL/GenBank/DDBJ whole genome shotgun (WGS) entry which is preliminary data.</text>
</comment>
<evidence type="ECO:0000256" key="5">
    <source>
        <dbReference type="ARBA" id="ARBA00023125"/>
    </source>
</evidence>
<keyword evidence="5 6" id="KW-0238">DNA-binding</keyword>
<evidence type="ECO:0000313" key="9">
    <source>
        <dbReference type="Proteomes" id="UP000530234"/>
    </source>
</evidence>
<keyword evidence="1 6" id="KW-1277">Toxin-antitoxin system</keyword>
<dbReference type="GO" id="GO:0016779">
    <property type="term" value="F:nucleotidyltransferase activity"/>
    <property type="evidence" value="ECO:0007669"/>
    <property type="project" value="UniProtKB-UniRule"/>
</dbReference>
<name>A0A7W3XW81_9ACTN</name>
<feature type="active site" description="Proton acceptor" evidence="6">
    <location>
        <position position="138"/>
    </location>
</feature>
<comment type="similarity">
    <text evidence="6">Belongs to the DarT ADP-ribosyltransferase family.</text>
</comment>
<evidence type="ECO:0000256" key="4">
    <source>
        <dbReference type="ARBA" id="ARBA00022695"/>
    </source>
</evidence>
<dbReference type="Pfam" id="PF14487">
    <property type="entry name" value="DarT"/>
    <property type="match status" value="1"/>
</dbReference>
<dbReference type="EMBL" id="VKHS01000124">
    <property type="protein sequence ID" value="MBB0229447.1"/>
    <property type="molecule type" value="Genomic_DNA"/>
</dbReference>
<keyword evidence="3 6" id="KW-0808">Transferase</keyword>
<accession>A0A7W3XW81</accession>
<evidence type="ECO:0000259" key="7">
    <source>
        <dbReference type="PROSITE" id="PS52018"/>
    </source>
</evidence>